<sequence>MGSESWVDQQIREAMERGEFDNLPGSGKPIENLRKDDPDWWIKQMLRREGIDPPPSERELLREEVENLDQNLRLLDRESEVRHVLSDLNRRIRSARMRPRAVPNRIVQPVDIEAAISRWKERS</sequence>
<reference evidence="3 4" key="1">
    <citation type="submission" date="2019-03" db="EMBL/GenBank/DDBJ databases">
        <title>Genomic Encyclopedia of Archaeal and Bacterial Type Strains, Phase II (KMG-II): from individual species to whole genera.</title>
        <authorList>
            <person name="Goeker M."/>
        </authorList>
    </citation>
    <scope>NUCLEOTIDE SEQUENCE [LARGE SCALE GENOMIC DNA]</scope>
    <source>
        <strain evidence="3 4">DSM 24323</strain>
    </source>
</reference>
<dbReference type="Proteomes" id="UP000295371">
    <property type="component" value="Unassembled WGS sequence"/>
</dbReference>
<feature type="domain" description="DnaJ homologue subfamily C member 28 conserved" evidence="2">
    <location>
        <begin position="6"/>
        <end position="71"/>
    </location>
</feature>
<accession>A0A4R7JBX3</accession>
<dbReference type="EMBL" id="SOAW01000001">
    <property type="protein sequence ID" value="TDT34506.1"/>
    <property type="molecule type" value="Genomic_DNA"/>
</dbReference>
<organism evidence="3 4">
    <name type="scientific">Naumannella halotolerans</name>
    <dbReference type="NCBI Taxonomy" id="993414"/>
    <lineage>
        <taxon>Bacteria</taxon>
        <taxon>Bacillati</taxon>
        <taxon>Actinomycetota</taxon>
        <taxon>Actinomycetes</taxon>
        <taxon>Propionibacteriales</taxon>
        <taxon>Propionibacteriaceae</taxon>
        <taxon>Naumannella</taxon>
    </lineage>
</organism>
<dbReference type="Pfam" id="PF09350">
    <property type="entry name" value="DJC28_CD"/>
    <property type="match status" value="1"/>
</dbReference>
<proteinExistence type="predicted"/>
<evidence type="ECO:0000313" key="3">
    <source>
        <dbReference type="EMBL" id="TDT34506.1"/>
    </source>
</evidence>
<feature type="compositionally biased region" description="Basic and acidic residues" evidence="1">
    <location>
        <begin position="10"/>
        <end position="20"/>
    </location>
</feature>
<evidence type="ECO:0000259" key="2">
    <source>
        <dbReference type="Pfam" id="PF09350"/>
    </source>
</evidence>
<keyword evidence="4" id="KW-1185">Reference proteome</keyword>
<name>A0A4R7JBX3_9ACTN</name>
<gene>
    <name evidence="3" type="ORF">CLV29_2176</name>
</gene>
<protein>
    <submittedName>
        <fullName evidence="3">Uncharacterized protein DUF1992</fullName>
    </submittedName>
</protein>
<dbReference type="InterPro" id="IPR018961">
    <property type="entry name" value="DnaJ_homolog_subfam-C_membr-28"/>
</dbReference>
<dbReference type="OrthoDB" id="3395286at2"/>
<feature type="region of interest" description="Disordered" evidence="1">
    <location>
        <begin position="1"/>
        <end position="29"/>
    </location>
</feature>
<dbReference type="AlphaFoldDB" id="A0A4R7JBX3"/>
<comment type="caution">
    <text evidence="3">The sequence shown here is derived from an EMBL/GenBank/DDBJ whole genome shotgun (WGS) entry which is preliminary data.</text>
</comment>
<evidence type="ECO:0000313" key="4">
    <source>
        <dbReference type="Proteomes" id="UP000295371"/>
    </source>
</evidence>
<evidence type="ECO:0000256" key="1">
    <source>
        <dbReference type="SAM" id="MobiDB-lite"/>
    </source>
</evidence>
<dbReference type="RefSeq" id="WP_133754868.1">
    <property type="nucleotide sequence ID" value="NZ_CP171129.1"/>
</dbReference>